<evidence type="ECO:0000256" key="5">
    <source>
        <dbReference type="ARBA" id="ARBA00022942"/>
    </source>
</evidence>
<comment type="similarity">
    <text evidence="2">Belongs to the proteasome subunit S11 family.</text>
</comment>
<organism evidence="10 11">
    <name type="scientific">Mesorhabditis belari</name>
    <dbReference type="NCBI Taxonomy" id="2138241"/>
    <lineage>
        <taxon>Eukaryota</taxon>
        <taxon>Metazoa</taxon>
        <taxon>Ecdysozoa</taxon>
        <taxon>Nematoda</taxon>
        <taxon>Chromadorea</taxon>
        <taxon>Rhabditida</taxon>
        <taxon>Rhabditina</taxon>
        <taxon>Rhabditomorpha</taxon>
        <taxon>Rhabditoidea</taxon>
        <taxon>Rhabditidae</taxon>
        <taxon>Mesorhabditinae</taxon>
        <taxon>Mesorhabditis</taxon>
    </lineage>
</organism>
<evidence type="ECO:0000256" key="4">
    <source>
        <dbReference type="ARBA" id="ARBA00015732"/>
    </source>
</evidence>
<keyword evidence="10" id="KW-1185">Reference proteome</keyword>
<dbReference type="Pfam" id="PF22037">
    <property type="entry name" value="PSD13_N"/>
    <property type="match status" value="1"/>
</dbReference>
<feature type="domain" description="PCI" evidence="9">
    <location>
        <begin position="180"/>
        <end position="350"/>
    </location>
</feature>
<dbReference type="GO" id="GO:0005198">
    <property type="term" value="F:structural molecule activity"/>
    <property type="evidence" value="ECO:0007669"/>
    <property type="project" value="TreeGrafter"/>
</dbReference>
<comment type="subunit">
    <text evidence="3">Component of the 19S proteasome regulatory particle complex. The 26S proteasome consists of a 20S core particle (CP) and two 19S regulatory subunits (RP). The regulatory particle is made of a lid composed of 9 subunits including PSMD13, a base containing 6 ATPases and few additional components.</text>
</comment>
<dbReference type="PANTHER" id="PTHR10539:SF0">
    <property type="entry name" value="26S PROTEASOME NON-ATPASE REGULATORY SUBUNIT 13"/>
    <property type="match status" value="1"/>
</dbReference>
<evidence type="ECO:0000313" key="11">
    <source>
        <dbReference type="WBParaSite" id="MBELARI_LOCUS12505"/>
    </source>
</evidence>
<evidence type="ECO:0000256" key="7">
    <source>
        <dbReference type="ARBA" id="ARBA00031303"/>
    </source>
</evidence>
<name>A0AAF3EEV1_9BILA</name>
<comment type="function">
    <text evidence="1">Component of the 26S proteasome, a multiprotein complex involved in the ATP-dependent degradation of ubiquitinated proteins. This complex plays a key role in the maintenance of protein homeostasis by removing misfolded or damaged proteins, which could impair cellular functions, and by removing proteins whose functions are no longer required. Therefore, the proteasome participates in numerous cellular processes, including cell cycle progression, apoptosis, or DNA damage repair.</text>
</comment>
<evidence type="ECO:0000256" key="3">
    <source>
        <dbReference type="ARBA" id="ARBA00011441"/>
    </source>
</evidence>
<protein>
    <recommendedName>
        <fullName evidence="4">26S proteasome non-ATPase regulatory subunit 13</fullName>
    </recommendedName>
    <alternativeName>
        <fullName evidence="6">26S proteasome regulatory subunit RPN9</fullName>
    </alternativeName>
    <alternativeName>
        <fullName evidence="8">26S proteasome regulatory subunit S11</fullName>
    </alternativeName>
    <alternativeName>
        <fullName evidence="7">26S proteasome regulatory subunit p40.5</fullName>
    </alternativeName>
</protein>
<dbReference type="GO" id="GO:0005829">
    <property type="term" value="C:cytosol"/>
    <property type="evidence" value="ECO:0007669"/>
    <property type="project" value="TreeGrafter"/>
</dbReference>
<dbReference type="PANTHER" id="PTHR10539">
    <property type="entry name" value="26S PROTEASOME NON-ATPASE REGULATORY SUBUNIT 13"/>
    <property type="match status" value="1"/>
</dbReference>
<dbReference type="SUPFAM" id="SSF46785">
    <property type="entry name" value="Winged helix' DNA-binding domain"/>
    <property type="match status" value="1"/>
</dbReference>
<reference evidence="11" key="1">
    <citation type="submission" date="2024-02" db="UniProtKB">
        <authorList>
            <consortium name="WormBaseParasite"/>
        </authorList>
    </citation>
    <scope>IDENTIFICATION</scope>
</reference>
<evidence type="ECO:0000256" key="6">
    <source>
        <dbReference type="ARBA" id="ARBA00029749"/>
    </source>
</evidence>
<dbReference type="WBParaSite" id="MBELARI_LOCUS12505">
    <property type="protein sequence ID" value="MBELARI_LOCUS12505"/>
    <property type="gene ID" value="MBELARI_LOCUS12505"/>
</dbReference>
<evidence type="ECO:0000313" key="10">
    <source>
        <dbReference type="Proteomes" id="UP000887575"/>
    </source>
</evidence>
<evidence type="ECO:0000256" key="8">
    <source>
        <dbReference type="ARBA" id="ARBA00032323"/>
    </source>
</evidence>
<dbReference type="InterPro" id="IPR000717">
    <property type="entry name" value="PCI_dom"/>
</dbReference>
<evidence type="ECO:0000256" key="2">
    <source>
        <dbReference type="ARBA" id="ARBA00006207"/>
    </source>
</evidence>
<dbReference type="PROSITE" id="PS50250">
    <property type="entry name" value="PCI"/>
    <property type="match status" value="1"/>
</dbReference>
<dbReference type="Pfam" id="PF01399">
    <property type="entry name" value="PCI"/>
    <property type="match status" value="1"/>
</dbReference>
<dbReference type="GO" id="GO:0005634">
    <property type="term" value="C:nucleus"/>
    <property type="evidence" value="ECO:0007669"/>
    <property type="project" value="TreeGrafter"/>
</dbReference>
<dbReference type="GO" id="GO:0006511">
    <property type="term" value="P:ubiquitin-dependent protein catabolic process"/>
    <property type="evidence" value="ECO:0007669"/>
    <property type="project" value="TreeGrafter"/>
</dbReference>
<dbReference type="AlphaFoldDB" id="A0AAF3EEV1"/>
<dbReference type="GO" id="GO:0008541">
    <property type="term" value="C:proteasome regulatory particle, lid subcomplex"/>
    <property type="evidence" value="ECO:0007669"/>
    <property type="project" value="TreeGrafter"/>
</dbReference>
<keyword evidence="5" id="KW-0647">Proteasome</keyword>
<evidence type="ECO:0000256" key="1">
    <source>
        <dbReference type="ARBA" id="ARBA00002362"/>
    </source>
</evidence>
<dbReference type="InterPro" id="IPR035298">
    <property type="entry name" value="PSMD13"/>
</dbReference>
<dbReference type="SMART" id="SM00088">
    <property type="entry name" value="PINT"/>
    <property type="match status" value="1"/>
</dbReference>
<dbReference type="InterPro" id="IPR036390">
    <property type="entry name" value="WH_DNA-bd_sf"/>
</dbReference>
<proteinExistence type="inferred from homology"/>
<evidence type="ECO:0000259" key="9">
    <source>
        <dbReference type="PROSITE" id="PS50250"/>
    </source>
</evidence>
<accession>A0AAF3EEV1</accession>
<dbReference type="InterPro" id="IPR054179">
    <property type="entry name" value="PSD13_N"/>
</dbReference>
<sequence length="391" mass="45229">MALEKVEAFLAKQKNSAQGEVADKWQKLEQLYTKKLWHQLTKEVLTLLSDETFSRRLNLKEFYDNFVSEFEHRINCLHLVEICIPVARFLFTTDKPEAFNFLEKIEKTVAKDKQATIRLHTAQIELRLNNKDQNECCLDIQKVRGMLESTQKEIDDLVGVTEVHAPFYKMSAVYLKEIGDFAGYYREALRYLGVEDANKLSFQDKHYQAVLIGFAALLGENIYNFGELLAHPILKSLDGSQEKWLLDVLYAFNEGDLNKFYGLERYWGGWPDMKKQKEFLVEKIRLLSIMEIALARPSKERNISFGEIATKAQIETSKVEHLVMKALSKELIRGAIDQVNQTVHISWVQPRVLNATQILSMADRISEWCRDVAKMENIVNDNAKEIILTKS</sequence>
<dbReference type="Proteomes" id="UP000887575">
    <property type="component" value="Unassembled WGS sequence"/>
</dbReference>